<evidence type="ECO:0000313" key="2">
    <source>
        <dbReference type="Proteomes" id="UP001139336"/>
    </source>
</evidence>
<keyword evidence="2" id="KW-1185">Reference proteome</keyword>
<accession>A0A9X1QS12</accession>
<dbReference type="EMBL" id="JAKGSI010000003">
    <property type="protein sequence ID" value="MCF4006773.1"/>
    <property type="molecule type" value="Genomic_DNA"/>
</dbReference>
<name>A0A9X1QS12_9CORY</name>
<gene>
    <name evidence="1" type="ORF">L1O03_06215</name>
</gene>
<dbReference type="AlphaFoldDB" id="A0A9X1QS12"/>
<dbReference type="RefSeq" id="WP_236118585.1">
    <property type="nucleotide sequence ID" value="NZ_JAKGSI010000003.1"/>
</dbReference>
<sequence>MPEIDGLFTQAKRLDQIPEIVRDAAHLLEGTPGDELDVQVRVDEGQFPNVDEAVARRKEAERMRAEATRLARECAVDLSAQGMSFRDIGQLLGVSYQYAQKLARS</sequence>
<dbReference type="Proteomes" id="UP001139336">
    <property type="component" value="Unassembled WGS sequence"/>
</dbReference>
<protein>
    <submittedName>
        <fullName evidence="1">Transcriptional regulator</fullName>
    </submittedName>
</protein>
<reference evidence="1" key="1">
    <citation type="submission" date="2022-01" db="EMBL/GenBank/DDBJ databases">
        <title>Corynebacterium sp. nov isolated from isolated from the feces of the greater white-fronted geese (Anser albifrons) at Poyang Lake, PR China.</title>
        <authorList>
            <person name="Liu Q."/>
        </authorList>
    </citation>
    <scope>NUCLEOTIDE SEQUENCE</scope>
    <source>
        <strain evidence="1">JCM 32435</strain>
    </source>
</reference>
<evidence type="ECO:0000313" key="1">
    <source>
        <dbReference type="EMBL" id="MCF4006773.1"/>
    </source>
</evidence>
<comment type="caution">
    <text evidence="1">The sequence shown here is derived from an EMBL/GenBank/DDBJ whole genome shotgun (WGS) entry which is preliminary data.</text>
</comment>
<organism evidence="1 2">
    <name type="scientific">Corynebacterium uropygiale</name>
    <dbReference type="NCBI Taxonomy" id="1775911"/>
    <lineage>
        <taxon>Bacteria</taxon>
        <taxon>Bacillati</taxon>
        <taxon>Actinomycetota</taxon>
        <taxon>Actinomycetes</taxon>
        <taxon>Mycobacteriales</taxon>
        <taxon>Corynebacteriaceae</taxon>
        <taxon>Corynebacterium</taxon>
    </lineage>
</organism>
<proteinExistence type="predicted"/>